<reference evidence="4 5" key="1">
    <citation type="submission" date="2023-12" db="EMBL/GenBank/DDBJ databases">
        <title>Thiobacillus sedimentum sp. nov., a chemolithoautotrophic sulfur-oxidizing bacterium isolated from freshwater sediment.</title>
        <authorList>
            <person name="Luo J."/>
            <person name="Dai C."/>
        </authorList>
    </citation>
    <scope>NUCLEOTIDE SEQUENCE [LARGE SCALE GENOMIC DNA]</scope>
    <source>
        <strain evidence="4 5">SCUT-2</strain>
    </source>
</reference>
<feature type="signal peptide" evidence="1">
    <location>
        <begin position="1"/>
        <end position="23"/>
    </location>
</feature>
<evidence type="ECO:0000259" key="3">
    <source>
        <dbReference type="PROSITE" id="PS50914"/>
    </source>
</evidence>
<dbReference type="Gene3D" id="1.10.238.10">
    <property type="entry name" value="EF-hand"/>
    <property type="match status" value="1"/>
</dbReference>
<dbReference type="CDD" id="cd00051">
    <property type="entry name" value="EFh"/>
    <property type="match status" value="1"/>
</dbReference>
<protein>
    <submittedName>
        <fullName evidence="4">BON domain-containing protein</fullName>
    </submittedName>
</protein>
<dbReference type="PROSITE" id="PS50914">
    <property type="entry name" value="BON"/>
    <property type="match status" value="1"/>
</dbReference>
<evidence type="ECO:0000313" key="4">
    <source>
        <dbReference type="EMBL" id="WRS39208.1"/>
    </source>
</evidence>
<accession>A0ABZ1CIJ0</accession>
<name>A0ABZ1CIJ0_9PROT</name>
<dbReference type="InterPro" id="IPR018247">
    <property type="entry name" value="EF_Hand_1_Ca_BS"/>
</dbReference>
<dbReference type="Pfam" id="PF04972">
    <property type="entry name" value="BON"/>
    <property type="match status" value="1"/>
</dbReference>
<dbReference type="InterPro" id="IPR051686">
    <property type="entry name" value="Lipoprotein_DolP"/>
</dbReference>
<dbReference type="InterPro" id="IPR007055">
    <property type="entry name" value="BON_dom"/>
</dbReference>
<evidence type="ECO:0000313" key="5">
    <source>
        <dbReference type="Proteomes" id="UP001334732"/>
    </source>
</evidence>
<evidence type="ECO:0000259" key="2">
    <source>
        <dbReference type="PROSITE" id="PS50222"/>
    </source>
</evidence>
<keyword evidence="5" id="KW-1185">Reference proteome</keyword>
<dbReference type="Proteomes" id="UP001334732">
    <property type="component" value="Chromosome"/>
</dbReference>
<feature type="domain" description="EF-hand" evidence="2">
    <location>
        <begin position="34"/>
        <end position="60"/>
    </location>
</feature>
<proteinExistence type="predicted"/>
<dbReference type="PROSITE" id="PS00018">
    <property type="entry name" value="EF_HAND_1"/>
    <property type="match status" value="2"/>
</dbReference>
<feature type="chain" id="PRO_5047235641" evidence="1">
    <location>
        <begin position="24"/>
        <end position="161"/>
    </location>
</feature>
<dbReference type="RefSeq" id="WP_324779741.1">
    <property type="nucleotide sequence ID" value="NZ_CP141769.1"/>
</dbReference>
<sequence>MKSFNHRLLALTLASMVGTVAMASSLAAPTLPGFKRYDSNGDGFVSQEEFKAQGGQEQAFRAGDANHDDRLDRDEFVKASATNDRIKAGKYVDDAWITAKVKALLLKDEGVKGLDVNVETHQGTVQLSGWVNNPVQIAQAEKIARGVDGVTGVKNDLMVAH</sequence>
<keyword evidence="1" id="KW-0732">Signal</keyword>
<organism evidence="4 5">
    <name type="scientific">Thiobacillus sedimenti</name>
    <dbReference type="NCBI Taxonomy" id="3110231"/>
    <lineage>
        <taxon>Bacteria</taxon>
        <taxon>Pseudomonadati</taxon>
        <taxon>Pseudomonadota</taxon>
        <taxon>Betaproteobacteria</taxon>
        <taxon>Nitrosomonadales</taxon>
        <taxon>Thiobacillaceae</taxon>
        <taxon>Thiobacillus</taxon>
    </lineage>
</organism>
<gene>
    <name evidence="4" type="ORF">VA613_14565</name>
</gene>
<dbReference type="InterPro" id="IPR002048">
    <property type="entry name" value="EF_hand_dom"/>
</dbReference>
<dbReference type="Pfam" id="PF13202">
    <property type="entry name" value="EF-hand_5"/>
    <property type="match status" value="1"/>
</dbReference>
<dbReference type="SMART" id="SM00749">
    <property type="entry name" value="BON"/>
    <property type="match status" value="1"/>
</dbReference>
<dbReference type="InterPro" id="IPR011992">
    <property type="entry name" value="EF-hand-dom_pair"/>
</dbReference>
<dbReference type="InterPro" id="IPR014004">
    <property type="entry name" value="Transpt-assoc_nodulatn_dom_bac"/>
</dbReference>
<evidence type="ECO:0000256" key="1">
    <source>
        <dbReference type="SAM" id="SignalP"/>
    </source>
</evidence>
<dbReference type="PANTHER" id="PTHR34606:SF16">
    <property type="entry name" value="BON DOMAIN-CONTAINING PROTEIN"/>
    <property type="match status" value="1"/>
</dbReference>
<dbReference type="SUPFAM" id="SSF47473">
    <property type="entry name" value="EF-hand"/>
    <property type="match status" value="1"/>
</dbReference>
<feature type="domain" description="BON" evidence="3">
    <location>
        <begin position="93"/>
        <end position="161"/>
    </location>
</feature>
<dbReference type="Gene3D" id="3.30.1340.30">
    <property type="match status" value="1"/>
</dbReference>
<dbReference type="PANTHER" id="PTHR34606">
    <property type="entry name" value="BON DOMAIN-CONTAINING PROTEIN"/>
    <property type="match status" value="1"/>
</dbReference>
<dbReference type="PROSITE" id="PS50222">
    <property type="entry name" value="EF_HAND_2"/>
    <property type="match status" value="1"/>
</dbReference>
<dbReference type="EMBL" id="CP141769">
    <property type="protein sequence ID" value="WRS39208.1"/>
    <property type="molecule type" value="Genomic_DNA"/>
</dbReference>